<accession>A0AAV3QYV6</accession>
<comment type="caution">
    <text evidence="1">The sequence shown here is derived from an EMBL/GenBank/DDBJ whole genome shotgun (WGS) entry which is preliminary data.</text>
</comment>
<reference evidence="1 2" key="1">
    <citation type="submission" date="2024-01" db="EMBL/GenBank/DDBJ databases">
        <title>The complete chloroplast genome sequence of Lithospermum erythrorhizon: insights into the phylogenetic relationship among Boraginaceae species and the maternal lineages of purple gromwells.</title>
        <authorList>
            <person name="Okada T."/>
            <person name="Watanabe K."/>
        </authorList>
    </citation>
    <scope>NUCLEOTIDE SEQUENCE [LARGE SCALE GENOMIC DNA]</scope>
</reference>
<proteinExistence type="predicted"/>
<keyword evidence="2" id="KW-1185">Reference proteome</keyword>
<organism evidence="1 2">
    <name type="scientific">Lithospermum erythrorhizon</name>
    <name type="common">Purple gromwell</name>
    <name type="synonym">Lithospermum officinale var. erythrorhizon</name>
    <dbReference type="NCBI Taxonomy" id="34254"/>
    <lineage>
        <taxon>Eukaryota</taxon>
        <taxon>Viridiplantae</taxon>
        <taxon>Streptophyta</taxon>
        <taxon>Embryophyta</taxon>
        <taxon>Tracheophyta</taxon>
        <taxon>Spermatophyta</taxon>
        <taxon>Magnoliopsida</taxon>
        <taxon>eudicotyledons</taxon>
        <taxon>Gunneridae</taxon>
        <taxon>Pentapetalae</taxon>
        <taxon>asterids</taxon>
        <taxon>lamiids</taxon>
        <taxon>Boraginales</taxon>
        <taxon>Boraginaceae</taxon>
        <taxon>Boraginoideae</taxon>
        <taxon>Lithospermeae</taxon>
        <taxon>Lithospermum</taxon>
    </lineage>
</organism>
<gene>
    <name evidence="1" type="ORF">LIER_40645</name>
</gene>
<dbReference type="EMBL" id="BAABME010023785">
    <property type="protein sequence ID" value="GAA0168819.1"/>
    <property type="molecule type" value="Genomic_DNA"/>
</dbReference>
<evidence type="ECO:0000313" key="2">
    <source>
        <dbReference type="Proteomes" id="UP001454036"/>
    </source>
</evidence>
<evidence type="ECO:0000313" key="1">
    <source>
        <dbReference type="EMBL" id="GAA0168819.1"/>
    </source>
</evidence>
<protein>
    <submittedName>
        <fullName evidence="1">Uncharacterized protein</fullName>
    </submittedName>
</protein>
<dbReference type="Proteomes" id="UP001454036">
    <property type="component" value="Unassembled WGS sequence"/>
</dbReference>
<name>A0AAV3QYV6_LITER</name>
<dbReference type="AlphaFoldDB" id="A0AAV3QYV6"/>
<sequence>MCNARWLDKFKDCVVNIPVACDSDNCPLKVVVEHELPQEPRPFKFKSFWMKHDSYIGVVERVWGQEQNRDGMEILHGKLKKLKAKLRGLNTLHFSNISSRVVEKNIELEELNGRIFSECVEPGLLTMAANVEGDYQRLCKTEFPFYKEKSRVQWYKEGDASTTIFHNSMKLHHAQNRIAAILHSDGHLVNDHNELKQVVVDFYKNLFSAPANSASINSVAKDMVKRRIKEEDIHKLRQPDF</sequence>